<comment type="caution">
    <text evidence="6">The sequence shown here is derived from an EMBL/GenBank/DDBJ whole genome shotgun (WGS) entry which is preliminary data.</text>
</comment>
<dbReference type="InterPro" id="IPR003604">
    <property type="entry name" value="Matrin/U1-like-C_Znf_C2H2"/>
</dbReference>
<dbReference type="AlphaFoldDB" id="A0A9N9G2U3"/>
<evidence type="ECO:0000313" key="7">
    <source>
        <dbReference type="Proteomes" id="UP000789831"/>
    </source>
</evidence>
<dbReference type="InterPro" id="IPR051964">
    <property type="entry name" value="Chaperone_stress_response"/>
</dbReference>
<organism evidence="6 7">
    <name type="scientific">Ambispora gerdemannii</name>
    <dbReference type="NCBI Taxonomy" id="144530"/>
    <lineage>
        <taxon>Eukaryota</taxon>
        <taxon>Fungi</taxon>
        <taxon>Fungi incertae sedis</taxon>
        <taxon>Mucoromycota</taxon>
        <taxon>Glomeromycotina</taxon>
        <taxon>Glomeromycetes</taxon>
        <taxon>Archaeosporales</taxon>
        <taxon>Ambisporaceae</taxon>
        <taxon>Ambispora</taxon>
    </lineage>
</organism>
<dbReference type="PROSITE" id="PS50076">
    <property type="entry name" value="DNAJ_2"/>
    <property type="match status" value="1"/>
</dbReference>
<dbReference type="SMART" id="SM00355">
    <property type="entry name" value="ZnF_C2H2"/>
    <property type="match status" value="2"/>
</dbReference>
<sequence length="539" mass="62411">MRVCHYDLLCVARNATAEEIKKAYHKKALEWHPDKNHERIEEATKQFSAIQQAYEVLSDPNERSWYDSHRDAILRDDEDIYDDFDSEDIGRRKYRGPTVAGTTTNDLMRFFDAGCFSGFDDNPKGFFTIYRNLFEKLAYEEEEAFANEFDIEDSAGFINLPSFGTSTTPSDFDEETSGNPIKLFYTAWLGFSTRKTFRWLDKFKLSEAPDRRVKKLMEKENQKERETGRRDYNEAVRELISFVQKRDPRWKSYLEVLQRRNQERVAQAKARAVRDRAQHIAELQNYTEQEWAKIDEEGLDEDTDQQDDDEEELEELYCPACNKSFKHDKQWVNHEQSRKHLRNAYLLRKKLLSEEGEGEEDESSAAVTAENSDQENNKDDGLKNNKKINNQKDSISTSKSKSFHEETEDGEDEDVKLSDLLSKQAKISIKSNKLKESEVMADESESLQEQEQHSVIDNNNLDHNDTNLNKQSPSQPISPNIKKEKRKEKKKAEAIQNKCNVCATSFSSRNQLFAHINKTGHSLAGGGKSVKGSKSKGRK</sequence>
<dbReference type="SMART" id="SM00451">
    <property type="entry name" value="ZnF_U1"/>
    <property type="match status" value="1"/>
</dbReference>
<dbReference type="PROSITE" id="PS00028">
    <property type="entry name" value="ZINC_FINGER_C2H2_1"/>
    <property type="match status" value="2"/>
</dbReference>
<feature type="region of interest" description="Disordered" evidence="4">
    <location>
        <begin position="434"/>
        <end position="492"/>
    </location>
</feature>
<feature type="compositionally biased region" description="Acidic residues" evidence="4">
    <location>
        <begin position="439"/>
        <end position="448"/>
    </location>
</feature>
<dbReference type="InterPro" id="IPR036236">
    <property type="entry name" value="Znf_C2H2_sf"/>
</dbReference>
<keyword evidence="3" id="KW-0862">Zinc</keyword>
<feature type="compositionally biased region" description="Acidic residues" evidence="4">
    <location>
        <begin position="354"/>
        <end position="363"/>
    </location>
</feature>
<dbReference type="PANTHER" id="PTHR44029:SF1">
    <property type="entry name" value="DNAJ HOMOLOG SUBFAMILY C MEMBER 21"/>
    <property type="match status" value="1"/>
</dbReference>
<dbReference type="SUPFAM" id="SSF46565">
    <property type="entry name" value="Chaperone J-domain"/>
    <property type="match status" value="1"/>
</dbReference>
<dbReference type="Pfam" id="PF21884">
    <property type="entry name" value="ZUO1-like_ZHD"/>
    <property type="match status" value="1"/>
</dbReference>
<evidence type="ECO:0000256" key="3">
    <source>
        <dbReference type="ARBA" id="ARBA00022833"/>
    </source>
</evidence>
<dbReference type="InterPro" id="IPR054076">
    <property type="entry name" value="ZUO1-like_ZHD"/>
</dbReference>
<dbReference type="GO" id="GO:0003676">
    <property type="term" value="F:nucleic acid binding"/>
    <property type="evidence" value="ECO:0007669"/>
    <property type="project" value="InterPro"/>
</dbReference>
<evidence type="ECO:0000313" key="6">
    <source>
        <dbReference type="EMBL" id="CAG8575883.1"/>
    </source>
</evidence>
<dbReference type="InterPro" id="IPR018253">
    <property type="entry name" value="DnaJ_domain_CS"/>
</dbReference>
<feature type="compositionally biased region" description="Basic and acidic residues" evidence="4">
    <location>
        <begin position="450"/>
        <end position="465"/>
    </location>
</feature>
<dbReference type="FunFam" id="1.10.287.110:FF:000046">
    <property type="entry name" value="dnaJ homolog subfamily C member 21"/>
    <property type="match status" value="1"/>
</dbReference>
<dbReference type="OrthoDB" id="5894at2759"/>
<dbReference type="InterPro" id="IPR001623">
    <property type="entry name" value="DnaJ_domain"/>
</dbReference>
<name>A0A9N9G2U3_9GLOM</name>
<dbReference type="InterPro" id="IPR036869">
    <property type="entry name" value="J_dom_sf"/>
</dbReference>
<dbReference type="Pfam" id="PF12874">
    <property type="entry name" value="zf-met"/>
    <property type="match status" value="1"/>
</dbReference>
<evidence type="ECO:0000259" key="5">
    <source>
        <dbReference type="PROSITE" id="PS50076"/>
    </source>
</evidence>
<dbReference type="Gene3D" id="3.30.160.60">
    <property type="entry name" value="Classic Zinc Finger"/>
    <property type="match status" value="1"/>
</dbReference>
<feature type="domain" description="J" evidence="5">
    <location>
        <begin position="4"/>
        <end position="70"/>
    </location>
</feature>
<dbReference type="PROSITE" id="PS00636">
    <property type="entry name" value="DNAJ_1"/>
    <property type="match status" value="1"/>
</dbReference>
<dbReference type="SMART" id="SM00271">
    <property type="entry name" value="DnaJ"/>
    <property type="match status" value="1"/>
</dbReference>
<evidence type="ECO:0000256" key="2">
    <source>
        <dbReference type="ARBA" id="ARBA00022771"/>
    </source>
</evidence>
<gene>
    <name evidence="6" type="ORF">AGERDE_LOCUS7877</name>
</gene>
<dbReference type="Proteomes" id="UP000789831">
    <property type="component" value="Unassembled WGS sequence"/>
</dbReference>
<keyword evidence="1" id="KW-0479">Metal-binding</keyword>
<reference evidence="6" key="1">
    <citation type="submission" date="2021-06" db="EMBL/GenBank/DDBJ databases">
        <authorList>
            <person name="Kallberg Y."/>
            <person name="Tangrot J."/>
            <person name="Rosling A."/>
        </authorList>
    </citation>
    <scope>NUCLEOTIDE SEQUENCE</scope>
    <source>
        <strain evidence="6">MT106</strain>
    </source>
</reference>
<dbReference type="Gene3D" id="1.10.287.110">
    <property type="entry name" value="DnaJ domain"/>
    <property type="match status" value="1"/>
</dbReference>
<evidence type="ECO:0000256" key="4">
    <source>
        <dbReference type="SAM" id="MobiDB-lite"/>
    </source>
</evidence>
<dbReference type="GO" id="GO:0005737">
    <property type="term" value="C:cytoplasm"/>
    <property type="evidence" value="ECO:0007669"/>
    <property type="project" value="TreeGrafter"/>
</dbReference>
<dbReference type="Pfam" id="PF12171">
    <property type="entry name" value="zf-C2H2_jaz"/>
    <property type="match status" value="1"/>
</dbReference>
<dbReference type="PANTHER" id="PTHR44029">
    <property type="entry name" value="DNAJ HOMOLOG SUBFAMILY C MEMBER 21"/>
    <property type="match status" value="1"/>
</dbReference>
<dbReference type="CDD" id="cd06257">
    <property type="entry name" value="DnaJ"/>
    <property type="match status" value="1"/>
</dbReference>
<proteinExistence type="predicted"/>
<dbReference type="InterPro" id="IPR022755">
    <property type="entry name" value="Znf_C2H2_jaz"/>
</dbReference>
<feature type="compositionally biased region" description="Polar residues" evidence="4">
    <location>
        <begin position="391"/>
        <end position="400"/>
    </location>
</feature>
<evidence type="ECO:0000256" key="1">
    <source>
        <dbReference type="ARBA" id="ARBA00022723"/>
    </source>
</evidence>
<dbReference type="PRINTS" id="PR00625">
    <property type="entry name" value="JDOMAIN"/>
</dbReference>
<accession>A0A9N9G2U3</accession>
<dbReference type="Pfam" id="PF00226">
    <property type="entry name" value="DnaJ"/>
    <property type="match status" value="1"/>
</dbReference>
<dbReference type="InterPro" id="IPR013087">
    <property type="entry name" value="Znf_C2H2_type"/>
</dbReference>
<dbReference type="GO" id="GO:0008270">
    <property type="term" value="F:zinc ion binding"/>
    <property type="evidence" value="ECO:0007669"/>
    <property type="project" value="UniProtKB-KW"/>
</dbReference>
<dbReference type="SUPFAM" id="SSF57667">
    <property type="entry name" value="beta-beta-alpha zinc fingers"/>
    <property type="match status" value="1"/>
</dbReference>
<feature type="region of interest" description="Disordered" evidence="4">
    <location>
        <begin position="353"/>
        <end position="415"/>
    </location>
</feature>
<keyword evidence="7" id="KW-1185">Reference proteome</keyword>
<dbReference type="EMBL" id="CAJVPL010001532">
    <property type="protein sequence ID" value="CAG8575883.1"/>
    <property type="molecule type" value="Genomic_DNA"/>
</dbReference>
<protein>
    <submittedName>
        <fullName evidence="6">6642_t:CDS:1</fullName>
    </submittedName>
</protein>
<keyword evidence="2" id="KW-0863">Zinc-finger</keyword>
<feature type="region of interest" description="Disordered" evidence="4">
    <location>
        <begin position="518"/>
        <end position="539"/>
    </location>
</feature>